<dbReference type="Proteomes" id="UP000195667">
    <property type="component" value="Unassembled WGS sequence"/>
</dbReference>
<dbReference type="AlphaFoldDB" id="A0A1R4H7U1"/>
<proteinExistence type="predicted"/>
<evidence type="ECO:0000313" key="2">
    <source>
        <dbReference type="Proteomes" id="UP000195667"/>
    </source>
</evidence>
<organism evidence="1 2">
    <name type="scientific">Crenothrix polyspora</name>
    <dbReference type="NCBI Taxonomy" id="360316"/>
    <lineage>
        <taxon>Bacteria</taxon>
        <taxon>Pseudomonadati</taxon>
        <taxon>Pseudomonadota</taxon>
        <taxon>Gammaproteobacteria</taxon>
        <taxon>Methylococcales</taxon>
        <taxon>Crenotrichaceae</taxon>
        <taxon>Crenothrix</taxon>
    </lineage>
</organism>
<keyword evidence="2" id="KW-1185">Reference proteome</keyword>
<dbReference type="EMBL" id="FUKI01000101">
    <property type="protein sequence ID" value="SJM92335.1"/>
    <property type="molecule type" value="Genomic_DNA"/>
</dbReference>
<evidence type="ECO:0000313" key="1">
    <source>
        <dbReference type="EMBL" id="SJM92335.1"/>
    </source>
</evidence>
<gene>
    <name evidence="1" type="ORF">CRENPOLYSF1_270070</name>
</gene>
<accession>A0A1R4H7U1</accession>
<protein>
    <submittedName>
        <fullName evidence="1">Uncharacterized protein</fullName>
    </submittedName>
</protein>
<sequence>MQPINSLLSFQISQSALRFLSSRLHLAFLIKIKTTAGMPPNVT</sequence>
<name>A0A1R4H7U1_9GAMM</name>
<reference evidence="2" key="1">
    <citation type="submission" date="2017-02" db="EMBL/GenBank/DDBJ databases">
        <authorList>
            <person name="Daims H."/>
        </authorList>
    </citation>
    <scope>NUCLEOTIDE SEQUENCE [LARGE SCALE GENOMIC DNA]</scope>
</reference>